<keyword evidence="2" id="KW-1185">Reference proteome</keyword>
<evidence type="ECO:0000313" key="2">
    <source>
        <dbReference type="Proteomes" id="UP000298138"/>
    </source>
</evidence>
<name>A0A4S2MNI5_9PEZI</name>
<gene>
    <name evidence="1" type="ORF">EX30DRAFT_227825</name>
</gene>
<accession>A0A4S2MNI5</accession>
<dbReference type="Proteomes" id="UP000298138">
    <property type="component" value="Unassembled WGS sequence"/>
</dbReference>
<reference evidence="1 2" key="1">
    <citation type="submission" date="2019-04" db="EMBL/GenBank/DDBJ databases">
        <title>Comparative genomics and transcriptomics to analyze fruiting body development in filamentous ascomycetes.</title>
        <authorList>
            <consortium name="DOE Joint Genome Institute"/>
            <person name="Lutkenhaus R."/>
            <person name="Traeger S."/>
            <person name="Breuer J."/>
            <person name="Kuo A."/>
            <person name="Lipzen A."/>
            <person name="Pangilinan J."/>
            <person name="Dilworth D."/>
            <person name="Sandor L."/>
            <person name="Poggeler S."/>
            <person name="Barry K."/>
            <person name="Grigoriev I.V."/>
            <person name="Nowrousian M."/>
        </authorList>
    </citation>
    <scope>NUCLEOTIDE SEQUENCE [LARGE SCALE GENOMIC DNA]</scope>
    <source>
        <strain evidence="1 2">CBS 389.68</strain>
    </source>
</reference>
<protein>
    <submittedName>
        <fullName evidence="1">Uncharacterized protein</fullName>
    </submittedName>
</protein>
<dbReference type="InParanoid" id="A0A4S2MNI5"/>
<dbReference type="AlphaFoldDB" id="A0A4S2MNI5"/>
<organism evidence="1 2">
    <name type="scientific">Ascodesmis nigricans</name>
    <dbReference type="NCBI Taxonomy" id="341454"/>
    <lineage>
        <taxon>Eukaryota</taxon>
        <taxon>Fungi</taxon>
        <taxon>Dikarya</taxon>
        <taxon>Ascomycota</taxon>
        <taxon>Pezizomycotina</taxon>
        <taxon>Pezizomycetes</taxon>
        <taxon>Pezizales</taxon>
        <taxon>Ascodesmidaceae</taxon>
        <taxon>Ascodesmis</taxon>
    </lineage>
</organism>
<dbReference type="EMBL" id="ML220166">
    <property type="protein sequence ID" value="TGZ76789.1"/>
    <property type="molecule type" value="Genomic_DNA"/>
</dbReference>
<evidence type="ECO:0000313" key="1">
    <source>
        <dbReference type="EMBL" id="TGZ76789.1"/>
    </source>
</evidence>
<sequence length="149" mass="15885">MRVVGVSALSHLQSVFSPRHGSVPAVTSRPHALGFFKSPRSNPHQARLPLQSSPLRSVPGLRGCKMQSVVSSPRHTRECAMRICALHAASVEGICYGDGGYEDDAGTMGRKMGGGTMGCGGALPLHRSAVLHDERNVPSRDSTVIFRLI</sequence>
<proteinExistence type="predicted"/>